<dbReference type="Proteomes" id="UP001628179">
    <property type="component" value="Unassembled WGS sequence"/>
</dbReference>
<gene>
    <name evidence="2" type="ORF">MFIFM68171_09927</name>
</gene>
<organism evidence="2 3">
    <name type="scientific">Madurella fahalii</name>
    <dbReference type="NCBI Taxonomy" id="1157608"/>
    <lineage>
        <taxon>Eukaryota</taxon>
        <taxon>Fungi</taxon>
        <taxon>Dikarya</taxon>
        <taxon>Ascomycota</taxon>
        <taxon>Pezizomycotina</taxon>
        <taxon>Sordariomycetes</taxon>
        <taxon>Sordariomycetidae</taxon>
        <taxon>Sordariales</taxon>
        <taxon>Sordariales incertae sedis</taxon>
        <taxon>Madurella</taxon>
    </lineage>
</organism>
<keyword evidence="3" id="KW-1185">Reference proteome</keyword>
<evidence type="ECO:0000313" key="3">
    <source>
        <dbReference type="Proteomes" id="UP001628179"/>
    </source>
</evidence>
<feature type="compositionally biased region" description="Polar residues" evidence="1">
    <location>
        <begin position="82"/>
        <end position="102"/>
    </location>
</feature>
<evidence type="ECO:0000313" key="2">
    <source>
        <dbReference type="EMBL" id="GAB1319717.1"/>
    </source>
</evidence>
<dbReference type="EMBL" id="BAAFSV010000005">
    <property type="protein sequence ID" value="GAB1319717.1"/>
    <property type="molecule type" value="Genomic_DNA"/>
</dbReference>
<protein>
    <submittedName>
        <fullName evidence="2">Uncharacterized protein</fullName>
    </submittedName>
</protein>
<reference evidence="2 3" key="1">
    <citation type="submission" date="2024-09" db="EMBL/GenBank/DDBJ databases">
        <title>Itraconazole resistance in Madurella fahalii resulting from another homologue of gene encoding cytochrome P450 14-alpha sterol demethylase (CYP51).</title>
        <authorList>
            <person name="Yoshioka I."/>
            <person name="Fahal A.H."/>
            <person name="Kaneko S."/>
            <person name="Yaguchi T."/>
        </authorList>
    </citation>
    <scope>NUCLEOTIDE SEQUENCE [LARGE SCALE GENOMIC DNA]</scope>
    <source>
        <strain evidence="2 3">IFM 68171</strain>
    </source>
</reference>
<accession>A0ABQ0GPQ7</accession>
<name>A0ABQ0GPQ7_9PEZI</name>
<evidence type="ECO:0000256" key="1">
    <source>
        <dbReference type="SAM" id="MobiDB-lite"/>
    </source>
</evidence>
<sequence>MERAGGSGWVWADKSNVGAEVDDVEVVVVGVKAVPEVVAVVDVVKVVLDWEEEEEEELVVCRTLTNRDNVASNVAKTWGLEGNTSNRATPSSQQKARWPSQQ</sequence>
<dbReference type="GeneID" id="98180669"/>
<comment type="caution">
    <text evidence="2">The sequence shown here is derived from an EMBL/GenBank/DDBJ whole genome shotgun (WGS) entry which is preliminary data.</text>
</comment>
<proteinExistence type="predicted"/>
<dbReference type="RefSeq" id="XP_070921447.1">
    <property type="nucleotide sequence ID" value="XM_071065346.1"/>
</dbReference>
<feature type="region of interest" description="Disordered" evidence="1">
    <location>
        <begin position="78"/>
        <end position="102"/>
    </location>
</feature>